<keyword evidence="1 4" id="KW-0808">Transferase</keyword>
<dbReference type="CDD" id="cd04301">
    <property type="entry name" value="NAT_SF"/>
    <property type="match status" value="1"/>
</dbReference>
<accession>A0A2T2YIN4</accession>
<dbReference type="SUPFAM" id="SSF55729">
    <property type="entry name" value="Acyl-CoA N-acyltransferases (Nat)"/>
    <property type="match status" value="1"/>
</dbReference>
<dbReference type="EMBL" id="PYFT01000001">
    <property type="protein sequence ID" value="PSR55373.1"/>
    <property type="molecule type" value="Genomic_DNA"/>
</dbReference>
<dbReference type="RefSeq" id="WP_106931552.1">
    <property type="nucleotide sequence ID" value="NZ_PYFT01000001.1"/>
</dbReference>
<keyword evidence="2" id="KW-0012">Acyltransferase</keyword>
<organism evidence="4 5">
    <name type="scientific">Adhaeribacter arboris</name>
    <dbReference type="NCBI Taxonomy" id="2072846"/>
    <lineage>
        <taxon>Bacteria</taxon>
        <taxon>Pseudomonadati</taxon>
        <taxon>Bacteroidota</taxon>
        <taxon>Cytophagia</taxon>
        <taxon>Cytophagales</taxon>
        <taxon>Hymenobacteraceae</taxon>
        <taxon>Adhaeribacter</taxon>
    </lineage>
</organism>
<evidence type="ECO:0000256" key="2">
    <source>
        <dbReference type="ARBA" id="ARBA00023315"/>
    </source>
</evidence>
<dbReference type="InterPro" id="IPR050832">
    <property type="entry name" value="Bact_Acetyltransf"/>
</dbReference>
<dbReference type="GO" id="GO:0016747">
    <property type="term" value="F:acyltransferase activity, transferring groups other than amino-acyl groups"/>
    <property type="evidence" value="ECO:0007669"/>
    <property type="project" value="InterPro"/>
</dbReference>
<dbReference type="InterPro" id="IPR016181">
    <property type="entry name" value="Acyl_CoA_acyltransferase"/>
</dbReference>
<dbReference type="Gene3D" id="3.40.630.30">
    <property type="match status" value="1"/>
</dbReference>
<dbReference type="PANTHER" id="PTHR43877:SF2">
    <property type="entry name" value="AMINOALKYLPHOSPHONATE N-ACETYLTRANSFERASE-RELATED"/>
    <property type="match status" value="1"/>
</dbReference>
<gene>
    <name evidence="4" type="ORF">AHMF7605_18615</name>
</gene>
<feature type="domain" description="N-acetyltransferase" evidence="3">
    <location>
        <begin position="5"/>
        <end position="152"/>
    </location>
</feature>
<proteinExistence type="predicted"/>
<evidence type="ECO:0000313" key="4">
    <source>
        <dbReference type="EMBL" id="PSR55373.1"/>
    </source>
</evidence>
<dbReference type="PANTHER" id="PTHR43877">
    <property type="entry name" value="AMINOALKYLPHOSPHONATE N-ACETYLTRANSFERASE-RELATED-RELATED"/>
    <property type="match status" value="1"/>
</dbReference>
<dbReference type="AlphaFoldDB" id="A0A2T2YIN4"/>
<name>A0A2T2YIN4_9BACT</name>
<dbReference type="Pfam" id="PF00583">
    <property type="entry name" value="Acetyltransf_1"/>
    <property type="match status" value="1"/>
</dbReference>
<comment type="caution">
    <text evidence="4">The sequence shown here is derived from an EMBL/GenBank/DDBJ whole genome shotgun (WGS) entry which is preliminary data.</text>
</comment>
<dbReference type="PROSITE" id="PS51186">
    <property type="entry name" value="GNAT"/>
    <property type="match status" value="1"/>
</dbReference>
<reference evidence="4 5" key="1">
    <citation type="submission" date="2018-03" db="EMBL/GenBank/DDBJ databases">
        <title>Adhaeribacter sp. HMF7605 Genome sequencing and assembly.</title>
        <authorList>
            <person name="Kang H."/>
            <person name="Kang J."/>
            <person name="Cha I."/>
            <person name="Kim H."/>
            <person name="Joh K."/>
        </authorList>
    </citation>
    <scope>NUCLEOTIDE SEQUENCE [LARGE SCALE GENOMIC DNA]</scope>
    <source>
        <strain evidence="4 5">HMF7605</strain>
    </source>
</reference>
<evidence type="ECO:0000313" key="5">
    <source>
        <dbReference type="Proteomes" id="UP000240357"/>
    </source>
</evidence>
<dbReference type="Proteomes" id="UP000240357">
    <property type="component" value="Unassembled WGS sequence"/>
</dbReference>
<evidence type="ECO:0000259" key="3">
    <source>
        <dbReference type="PROSITE" id="PS51186"/>
    </source>
</evidence>
<dbReference type="OrthoDB" id="9803233at2"/>
<protein>
    <submittedName>
        <fullName evidence="4">GNAT family N-acetyltransferase</fullName>
    </submittedName>
</protein>
<dbReference type="InterPro" id="IPR000182">
    <property type="entry name" value="GNAT_dom"/>
</dbReference>
<sequence length="156" mass="17800">MIETTLFRTNSDNPDFQKLVALLDKDLAIRDGEEHAFYAQYNKIDAIKHTVVAYKNELPVGCGAIKQYAEHTTEVKRMFVLPEFRGQGIAEEILRELEQWAKELNFAECILETGKKQPEAIRLYQKAGYSLIPNYGQYQGVENSVCMLKKIIPAVS</sequence>
<evidence type="ECO:0000256" key="1">
    <source>
        <dbReference type="ARBA" id="ARBA00022679"/>
    </source>
</evidence>
<keyword evidence="5" id="KW-1185">Reference proteome</keyword>